<dbReference type="PANTHER" id="PTHR35007:SF1">
    <property type="entry name" value="PILUS ASSEMBLY PROTEIN"/>
    <property type="match status" value="1"/>
</dbReference>
<evidence type="ECO:0000256" key="6">
    <source>
        <dbReference type="SAM" id="Phobius"/>
    </source>
</evidence>
<keyword evidence="5 6" id="KW-0472">Membrane</keyword>
<evidence type="ECO:0000256" key="2">
    <source>
        <dbReference type="ARBA" id="ARBA00022475"/>
    </source>
</evidence>
<feature type="transmembrane region" description="Helical" evidence="6">
    <location>
        <begin position="72"/>
        <end position="91"/>
    </location>
</feature>
<dbReference type="Proteomes" id="UP000265419">
    <property type="component" value="Unassembled WGS sequence"/>
</dbReference>
<reference evidence="8 9" key="1">
    <citation type="submission" date="2018-07" db="EMBL/GenBank/DDBJ databases">
        <title>Arthrobacter sp. nov., isolated from raw cow's milk with high bacterial count.</title>
        <authorList>
            <person name="Hahne J."/>
            <person name="Isele D."/>
            <person name="Lipski A."/>
        </authorList>
    </citation>
    <scope>NUCLEOTIDE SEQUENCE [LARGE SCALE GENOMIC DNA]</scope>
    <source>
        <strain evidence="8 9">JZ R-35</strain>
    </source>
</reference>
<protein>
    <submittedName>
        <fullName evidence="8">Type II secretion system protein F</fullName>
    </submittedName>
</protein>
<dbReference type="PANTHER" id="PTHR35007">
    <property type="entry name" value="INTEGRAL MEMBRANE PROTEIN-RELATED"/>
    <property type="match status" value="1"/>
</dbReference>
<keyword evidence="4 6" id="KW-1133">Transmembrane helix</keyword>
<evidence type="ECO:0000256" key="3">
    <source>
        <dbReference type="ARBA" id="ARBA00022692"/>
    </source>
</evidence>
<evidence type="ECO:0000259" key="7">
    <source>
        <dbReference type="Pfam" id="PF00482"/>
    </source>
</evidence>
<keyword evidence="3 6" id="KW-0812">Transmembrane</keyword>
<evidence type="ECO:0000313" key="9">
    <source>
        <dbReference type="Proteomes" id="UP000265419"/>
    </source>
</evidence>
<feature type="transmembrane region" description="Helical" evidence="6">
    <location>
        <begin position="45"/>
        <end position="65"/>
    </location>
</feature>
<organism evidence="8 9">
    <name type="scientific">Galactobacter valiniphilus</name>
    <dbReference type="NCBI Taxonomy" id="2676122"/>
    <lineage>
        <taxon>Bacteria</taxon>
        <taxon>Bacillati</taxon>
        <taxon>Actinomycetota</taxon>
        <taxon>Actinomycetes</taxon>
        <taxon>Micrococcales</taxon>
        <taxon>Micrococcaceae</taxon>
        <taxon>Galactobacter</taxon>
    </lineage>
</organism>
<keyword evidence="2" id="KW-1003">Cell membrane</keyword>
<dbReference type="GO" id="GO:0005886">
    <property type="term" value="C:plasma membrane"/>
    <property type="evidence" value="ECO:0007669"/>
    <property type="project" value="UniProtKB-SubCell"/>
</dbReference>
<dbReference type="AlphaFoldDB" id="A0A399JAQ9"/>
<feature type="transmembrane region" description="Helical" evidence="6">
    <location>
        <begin position="249"/>
        <end position="268"/>
    </location>
</feature>
<accession>A0A399JAQ9</accession>
<proteinExistence type="predicted"/>
<evidence type="ECO:0000256" key="4">
    <source>
        <dbReference type="ARBA" id="ARBA00022989"/>
    </source>
</evidence>
<comment type="subcellular location">
    <subcellularLocation>
        <location evidence="1">Cell membrane</location>
        <topology evidence="1">Multi-pass membrane protein</topology>
    </subcellularLocation>
</comment>
<keyword evidence="9" id="KW-1185">Reference proteome</keyword>
<dbReference type="Pfam" id="PF00482">
    <property type="entry name" value="T2SSF"/>
    <property type="match status" value="1"/>
</dbReference>
<sequence length="291" mass="30828">MSLLLGLLLGAGLALVFTALATPRRTPTRRPGALRLRLDRAGLERVSAPLAVAVAGLGALLLALLTWALTHAAPVALAVGAAGALVPWWWLAARHQARLRRRRADWPDVVDHLRSAVRAGLPLSEALAQLGTVGPVELRAPFAAFAADLRVARGTDQALEALRERLADPVADRVVAAVHLTRQVGGADVGEMLSTLSGFLRAELRTRGELEARQSWTVNAARLAVAAPWIILVILCFEPRIAAAYTRPAGILVLALGALVAALSYRWMLRVARLDHEAPAGTPAPEAVGTP</sequence>
<name>A0A399JAQ9_9MICC</name>
<feature type="transmembrane region" description="Helical" evidence="6">
    <location>
        <begin position="220"/>
        <end position="237"/>
    </location>
</feature>
<evidence type="ECO:0000313" key="8">
    <source>
        <dbReference type="EMBL" id="RII41112.1"/>
    </source>
</evidence>
<feature type="domain" description="Type II secretion system protein GspF" evidence="7">
    <location>
        <begin position="111"/>
        <end position="235"/>
    </location>
</feature>
<evidence type="ECO:0000256" key="5">
    <source>
        <dbReference type="ARBA" id="ARBA00023136"/>
    </source>
</evidence>
<dbReference type="InterPro" id="IPR018076">
    <property type="entry name" value="T2SS_GspF_dom"/>
</dbReference>
<comment type="caution">
    <text evidence="8">The sequence shown here is derived from an EMBL/GenBank/DDBJ whole genome shotgun (WGS) entry which is preliminary data.</text>
</comment>
<evidence type="ECO:0000256" key="1">
    <source>
        <dbReference type="ARBA" id="ARBA00004651"/>
    </source>
</evidence>
<dbReference type="RefSeq" id="WP_119425786.1">
    <property type="nucleotide sequence ID" value="NZ_QQXK01000036.1"/>
</dbReference>
<gene>
    <name evidence="8" type="ORF">DWB68_14250</name>
</gene>
<dbReference type="EMBL" id="QQXK01000036">
    <property type="protein sequence ID" value="RII41112.1"/>
    <property type="molecule type" value="Genomic_DNA"/>
</dbReference>